<dbReference type="Proteomes" id="UP000198356">
    <property type="component" value="Unassembled WGS sequence"/>
</dbReference>
<dbReference type="NCBIfam" id="TIGR03436">
    <property type="entry name" value="acidobact_VWFA"/>
    <property type="match status" value="1"/>
</dbReference>
<sequence>MAQGTQDKPNVSFRRWAALLLLPVGVKAVAQQPAPTDGIATLSVKTQLVTVDVTVNDTNGHPVLDLGKADFAVRENGTPQRIRYFSPPSEHRMPSTGELVRSSADLNKIGGAPVSILVLDEINTPFTDMSMARGALERYLKTQPEILTEPTALFFVSNSKLDVIEDYTQNKAAIQAALKKHFPDYPWQLTANSGDMALLPRMSRTLGALVQIAEAARGIKGRKNVVWVGKGFPSIDVSQTPPDSLQVITDAIKRSTFALLESKVSLFTIDPSTLDPTPILDQESDSGMAAGDLNGTGLVFGGAIQFQSMAGATGGHAYAMNNFIDQEIASGVSDGANYYELGYSPTQVSDDPAKYRKIAISVTRPGTKVIARDGYFPSTTPAAAEKVAAAGEDLDQVKFDLSTAALSKLAYNGLAVTAQEKSAGQFTVSIAAEAIEWREAPQGHIAELSVLAVCFSAKDKPVCKGSSEHTASTTGDVAHLKSELTYKVAVDVPSSATRIRFVVRDVTSGKVGSADLKIR</sequence>
<protein>
    <submittedName>
        <fullName evidence="1">VWFA-related domain-containing protein</fullName>
    </submittedName>
</protein>
<dbReference type="InterPro" id="IPR017802">
    <property type="entry name" value="VWFA-rel_acidobac-type"/>
</dbReference>
<proteinExistence type="predicted"/>
<evidence type="ECO:0000313" key="1">
    <source>
        <dbReference type="EMBL" id="SNT34460.1"/>
    </source>
</evidence>
<gene>
    <name evidence="1" type="ORF">SAMN05421770_1087</name>
</gene>
<dbReference type="AlphaFoldDB" id="A0A239LW14"/>
<name>A0A239LW14_9BACT</name>
<dbReference type="RefSeq" id="WP_176441850.1">
    <property type="nucleotide sequence ID" value="NZ_FZOU01000008.1"/>
</dbReference>
<evidence type="ECO:0000313" key="2">
    <source>
        <dbReference type="Proteomes" id="UP000198356"/>
    </source>
</evidence>
<dbReference type="EMBL" id="FZOU01000008">
    <property type="protein sequence ID" value="SNT34460.1"/>
    <property type="molecule type" value="Genomic_DNA"/>
</dbReference>
<accession>A0A239LW14</accession>
<organism evidence="1 2">
    <name type="scientific">Granulicella rosea</name>
    <dbReference type="NCBI Taxonomy" id="474952"/>
    <lineage>
        <taxon>Bacteria</taxon>
        <taxon>Pseudomonadati</taxon>
        <taxon>Acidobacteriota</taxon>
        <taxon>Terriglobia</taxon>
        <taxon>Terriglobales</taxon>
        <taxon>Acidobacteriaceae</taxon>
        <taxon>Granulicella</taxon>
    </lineage>
</organism>
<keyword evidence="2" id="KW-1185">Reference proteome</keyword>
<reference evidence="1 2" key="1">
    <citation type="submission" date="2017-06" db="EMBL/GenBank/DDBJ databases">
        <authorList>
            <person name="Kim H.J."/>
            <person name="Triplett B.A."/>
        </authorList>
    </citation>
    <scope>NUCLEOTIDE SEQUENCE [LARGE SCALE GENOMIC DNA]</scope>
    <source>
        <strain evidence="1 2">DSM 18704</strain>
    </source>
</reference>